<organism evidence="2 3">
    <name type="scientific">Rhodanobacter humi</name>
    <dbReference type="NCBI Taxonomy" id="1888173"/>
    <lineage>
        <taxon>Bacteria</taxon>
        <taxon>Pseudomonadati</taxon>
        <taxon>Pseudomonadota</taxon>
        <taxon>Gammaproteobacteria</taxon>
        <taxon>Lysobacterales</taxon>
        <taxon>Rhodanobacteraceae</taxon>
        <taxon>Rhodanobacter</taxon>
    </lineage>
</organism>
<reference evidence="2 3" key="1">
    <citation type="submission" date="2024-07" db="EMBL/GenBank/DDBJ databases">
        <title>Molecular mechanisms and environmental adaptations of flagellar loss and biofilm growth of Rhodanobacter under environmental stress.</title>
        <authorList>
            <person name="Chen M."/>
        </authorList>
    </citation>
    <scope>NUCLEOTIDE SEQUENCE [LARGE SCALE GENOMIC DNA]</scope>
    <source>
        <strain evidence="2 3">RS22</strain>
    </source>
</reference>
<gene>
    <name evidence="2" type="ORF">AB7878_11390</name>
</gene>
<keyword evidence="3" id="KW-1185">Reference proteome</keyword>
<name>A0ABV4ARI8_9GAMM</name>
<sequence>MSQRHAKPQAGHEHPPRQRQRLVEIGGRARMIRQRHPHRAQLVQPPPPRLARVGTMRQLQVLDRPGGFAALEMACGQKLQRLQVAGLAVQHAGEGLFRQRLVAAAQRESRPLSEIRRQARLPLCHRELQPSRFLPVAR</sequence>
<comment type="caution">
    <text evidence="2">The sequence shown here is derived from an EMBL/GenBank/DDBJ whole genome shotgun (WGS) entry which is preliminary data.</text>
</comment>
<evidence type="ECO:0000313" key="3">
    <source>
        <dbReference type="Proteomes" id="UP001562159"/>
    </source>
</evidence>
<proteinExistence type="predicted"/>
<evidence type="ECO:0000256" key="1">
    <source>
        <dbReference type="SAM" id="MobiDB-lite"/>
    </source>
</evidence>
<dbReference type="Proteomes" id="UP001562159">
    <property type="component" value="Unassembled WGS sequence"/>
</dbReference>
<dbReference type="EMBL" id="JBGBPY010000001">
    <property type="protein sequence ID" value="MEY2183022.1"/>
    <property type="molecule type" value="Genomic_DNA"/>
</dbReference>
<feature type="region of interest" description="Disordered" evidence="1">
    <location>
        <begin position="1"/>
        <end position="20"/>
    </location>
</feature>
<evidence type="ECO:0000313" key="2">
    <source>
        <dbReference type="EMBL" id="MEY2183022.1"/>
    </source>
</evidence>
<protein>
    <submittedName>
        <fullName evidence="2">Uncharacterized protein</fullName>
    </submittedName>
</protein>
<accession>A0ABV4ARI8</accession>